<evidence type="ECO:0000313" key="2">
    <source>
        <dbReference type="EMBL" id="OLR93853.1"/>
    </source>
</evidence>
<dbReference type="Pfam" id="PF18276">
    <property type="entry name" value="TcA_TcB_BD"/>
    <property type="match status" value="1"/>
</dbReference>
<reference evidence="2 3" key="1">
    <citation type="submission" date="2016-10" db="EMBL/GenBank/DDBJ databases">
        <title>The Draft Genome Sequence of Actinokineospora bangkokensis 44EHWT reveals the biosynthetic pathway of antifungal compounds Thailandins with unusual extender unit butylmalonyl-CoA.</title>
        <authorList>
            <person name="Greule A."/>
            <person name="Intra B."/>
            <person name="Flemming S."/>
            <person name="Rommel M.G."/>
            <person name="Panbangred W."/>
            <person name="Bechthold A."/>
        </authorList>
    </citation>
    <scope>NUCLEOTIDE SEQUENCE [LARGE SCALE GENOMIC DNA]</scope>
    <source>
        <strain evidence="2 3">44EHW</strain>
    </source>
</reference>
<dbReference type="OrthoDB" id="9781691at2"/>
<accession>A0A1Q9LPD1</accession>
<dbReference type="AlphaFoldDB" id="A0A1Q9LPD1"/>
<dbReference type="EMBL" id="MKQR01000009">
    <property type="protein sequence ID" value="OLR93853.1"/>
    <property type="molecule type" value="Genomic_DNA"/>
</dbReference>
<evidence type="ECO:0000313" key="3">
    <source>
        <dbReference type="Proteomes" id="UP000186040"/>
    </source>
</evidence>
<proteinExistence type="predicted"/>
<dbReference type="InterPro" id="IPR040840">
    <property type="entry name" value="TcA_TcB_BD"/>
</dbReference>
<evidence type="ECO:0000259" key="1">
    <source>
        <dbReference type="Pfam" id="PF18276"/>
    </source>
</evidence>
<sequence>MSSDEIGFHTHAYREFLPRVGYRETKETKHFVVQERDLSYRVRPHFHPYAGELTQRLITGGVRALQDADTDHAPGGAVLPFSTEVAAATGTRLDLAAGVTVLLTATTTAATAGATVQLAAGYPAPLATGATAALTAGARLRLRDGFPGRAPGSPAFALPATATGELTQDTPVTLPGPVGVLLPDGVVATLPAATVVLVRTGTRLTTPAGTTVSLLAARPRPALHADLTSPADYDPSPLVRTPLPVADLDFAVDGAYSVYNWELFYHVPHTIAVHLSRSGWYAQAQQWFHVCFDPTATGEQPAPARFWGVRPFQEADVRRISDIMVNLSTGLDPDLRAQTLTALEAWRDTPFRPHVVARHRQQAYMFATVMAYLDNLIAWGDSLFAQDTGEAIDEALMLYVLAANILGPRPQEVPRRGSVRPQSYAGLRGDLDAFGNSLRELEADIPFDLMPTPTAGAPAPDGRVATLRGLGRTLYFCVPRNDKLLSYWDTVADRLFKIRNSLDLRGAFRQLALFDPPIDPALLARAAAAGLDVGAVVSGVNQPLSLVRFGYLVAKAAEVAQEVKALGANLLSALEKEDGEALALLRARHERIVVSQAEHVRYGQHQEAVRNREAVAKSLDKAMAAYVHHERLLGRKDDEITPPAWPAFDQAGFDAMTFTSTEPDLLPRPVAVDLAAAGAGTVGEVTFGLAGAADVTGGQLVNRHEAAALDGLETAQGMHDVAQLLNLIGKGMIVIPEFGVKFHFWGLGGDFSFGGPQLAEQASLGAEEVRAVADRVSYEATRADRIGGYANRERDWTFAGNDAAAEVSAIHKQLRAAELREAVAATELANHRTTIKQAQEVEFFLSGERDKDWTQALTPTARKKAGQDLYTWLQREVRGLHTRGFQFAFDLARKAERALQHELGDPGLTVLDHGYLEGREGLLAAERLLLDLKRMELAYHENNRREHELTKHVSLLAVDPVAVLRLRRTGRCSVRLPEELFDLDGPGHYFRRLRGVSVSVPCVAGPHTPVNLTLTLVRSSVRTDPAPRGGYARDGADDDRFSDSFGGVESVVTSTGRVDAGVFDTQPGQDRYAPFEHAGAIGEWQLQLPADPSRGEPRQFDYDTISDVVLHLRYTARDGGAALRAAATANLVAAIDSAAAGTTRLFSVKHEFPAEWAALRATPATGKRHRLRLDLRDEHYPFWTTGRLTALREVRLLAQAPGPALTVYDTEALGGPTKQDVLQRDPALGGLLTTRPVNTAPLATPVGRFTAYLEEVAELEDLWIAVTWAGRA</sequence>
<feature type="domain" description="Tc toxin complex TcA C-terminal TcB-binding" evidence="1">
    <location>
        <begin position="812"/>
        <end position="1116"/>
    </location>
</feature>
<comment type="caution">
    <text evidence="2">The sequence shown here is derived from an EMBL/GenBank/DDBJ whole genome shotgun (WGS) entry which is preliminary data.</text>
</comment>
<name>A0A1Q9LPD1_9PSEU</name>
<organism evidence="2 3">
    <name type="scientific">Actinokineospora bangkokensis</name>
    <dbReference type="NCBI Taxonomy" id="1193682"/>
    <lineage>
        <taxon>Bacteria</taxon>
        <taxon>Bacillati</taxon>
        <taxon>Actinomycetota</taxon>
        <taxon>Actinomycetes</taxon>
        <taxon>Pseudonocardiales</taxon>
        <taxon>Pseudonocardiaceae</taxon>
        <taxon>Actinokineospora</taxon>
    </lineage>
</organism>
<dbReference type="STRING" id="1193682.BJP25_16660"/>
<gene>
    <name evidence="2" type="ORF">BJP25_16660</name>
</gene>
<keyword evidence="3" id="KW-1185">Reference proteome</keyword>
<dbReference type="Proteomes" id="UP000186040">
    <property type="component" value="Unassembled WGS sequence"/>
</dbReference>
<dbReference type="RefSeq" id="WP_075974753.1">
    <property type="nucleotide sequence ID" value="NZ_MKQR01000009.1"/>
</dbReference>
<protein>
    <recommendedName>
        <fullName evidence="1">Tc toxin complex TcA C-terminal TcB-binding domain-containing protein</fullName>
    </recommendedName>
</protein>